<dbReference type="RefSeq" id="WP_277732912.1">
    <property type="nucleotide sequence ID" value="NZ_CP120733.1"/>
</dbReference>
<dbReference type="EC" id="2.7.13.3" evidence="2"/>
<evidence type="ECO:0000256" key="4">
    <source>
        <dbReference type="ARBA" id="ARBA00023012"/>
    </source>
</evidence>
<dbReference type="Pfam" id="PF06580">
    <property type="entry name" value="His_kinase"/>
    <property type="match status" value="1"/>
</dbReference>
<evidence type="ECO:0000256" key="3">
    <source>
        <dbReference type="ARBA" id="ARBA00022777"/>
    </source>
</evidence>
<gene>
    <name evidence="6" type="ORF">P4S50_02410</name>
</gene>
<dbReference type="InterPro" id="IPR036890">
    <property type="entry name" value="HATPase_C_sf"/>
</dbReference>
<dbReference type="EMBL" id="CP120733">
    <property type="protein sequence ID" value="WFD10947.1"/>
    <property type="molecule type" value="Genomic_DNA"/>
</dbReference>
<evidence type="ECO:0000256" key="2">
    <source>
        <dbReference type="ARBA" id="ARBA00012438"/>
    </source>
</evidence>
<feature type="domain" description="Histidine kinase" evidence="5">
    <location>
        <begin position="303"/>
        <end position="407"/>
    </location>
</feature>
<keyword evidence="3" id="KW-0808">Transferase</keyword>
<reference evidence="6 7" key="1">
    <citation type="submission" date="2023-03" db="EMBL/GenBank/DDBJ databases">
        <title>Complete genome sequence of Tepidibacter sp. SWIR-1, isolated from a deep-sea hydrothermal vent.</title>
        <authorList>
            <person name="Li X."/>
        </authorList>
    </citation>
    <scope>NUCLEOTIDE SEQUENCE [LARGE SCALE GENOMIC DNA]</scope>
    <source>
        <strain evidence="6 7">SWIR-1</strain>
    </source>
</reference>
<dbReference type="Pfam" id="PF02518">
    <property type="entry name" value="HATPase_c"/>
    <property type="match status" value="1"/>
</dbReference>
<accession>A0ABY8EHG1</accession>
<name>A0ABY8EHG1_9FIRM</name>
<dbReference type="InterPro" id="IPR010559">
    <property type="entry name" value="Sig_transdc_His_kin_internal"/>
</dbReference>
<organism evidence="6 7">
    <name type="scientific">Tepidibacter hydrothermalis</name>
    <dbReference type="NCBI Taxonomy" id="3036126"/>
    <lineage>
        <taxon>Bacteria</taxon>
        <taxon>Bacillati</taxon>
        <taxon>Bacillota</taxon>
        <taxon>Clostridia</taxon>
        <taxon>Peptostreptococcales</taxon>
        <taxon>Peptostreptococcaceae</taxon>
        <taxon>Tepidibacter</taxon>
    </lineage>
</organism>
<dbReference type="SUPFAM" id="SSF55874">
    <property type="entry name" value="ATPase domain of HSP90 chaperone/DNA topoisomerase II/histidine kinase"/>
    <property type="match status" value="1"/>
</dbReference>
<dbReference type="PROSITE" id="PS50109">
    <property type="entry name" value="HIS_KIN"/>
    <property type="match status" value="1"/>
</dbReference>
<dbReference type="InterPro" id="IPR005467">
    <property type="entry name" value="His_kinase_dom"/>
</dbReference>
<dbReference type="Proteomes" id="UP001222800">
    <property type="component" value="Chromosome"/>
</dbReference>
<evidence type="ECO:0000259" key="5">
    <source>
        <dbReference type="PROSITE" id="PS50109"/>
    </source>
</evidence>
<dbReference type="InterPro" id="IPR003594">
    <property type="entry name" value="HATPase_dom"/>
</dbReference>
<keyword evidence="3" id="KW-0418">Kinase</keyword>
<dbReference type="InterPro" id="IPR050640">
    <property type="entry name" value="Bact_2-comp_sensor_kinase"/>
</dbReference>
<evidence type="ECO:0000313" key="6">
    <source>
        <dbReference type="EMBL" id="WFD10947.1"/>
    </source>
</evidence>
<dbReference type="PRINTS" id="PR00344">
    <property type="entry name" value="BCTRLSENSOR"/>
</dbReference>
<keyword evidence="4" id="KW-0902">Two-component regulatory system</keyword>
<protein>
    <recommendedName>
        <fullName evidence="2">histidine kinase</fullName>
        <ecNumber evidence="2">2.7.13.3</ecNumber>
    </recommendedName>
</protein>
<dbReference type="Pfam" id="PF10114">
    <property type="entry name" value="PocR"/>
    <property type="match status" value="1"/>
</dbReference>
<evidence type="ECO:0000256" key="1">
    <source>
        <dbReference type="ARBA" id="ARBA00000085"/>
    </source>
</evidence>
<comment type="catalytic activity">
    <reaction evidence="1">
        <text>ATP + protein L-histidine = ADP + protein N-phospho-L-histidine.</text>
        <dbReference type="EC" id="2.7.13.3"/>
    </reaction>
</comment>
<evidence type="ECO:0000313" key="7">
    <source>
        <dbReference type="Proteomes" id="UP001222800"/>
    </source>
</evidence>
<dbReference type="InterPro" id="IPR004358">
    <property type="entry name" value="Sig_transdc_His_kin-like_C"/>
</dbReference>
<dbReference type="PANTHER" id="PTHR34220">
    <property type="entry name" value="SENSOR HISTIDINE KINASE YPDA"/>
    <property type="match status" value="1"/>
</dbReference>
<dbReference type="Gene3D" id="3.30.565.10">
    <property type="entry name" value="Histidine kinase-like ATPase, C-terminal domain"/>
    <property type="match status" value="1"/>
</dbReference>
<proteinExistence type="predicted"/>
<sequence>MSYLIGLENIIDIEMFQKIQDDIASATELAIITVDYRGKPITKHSGRTDFCSIIRSDSRLGELCERCDSRGGLEAARKGETYIYRCHMKLVDFAVPIIVRGQYIGALMAGQVLTEESKFLELERVVQSDTDIQTDPELIEMYKKLPIIPFRKIQSIAKMMFHISNYIVNESLLKIAQQELNEKNIKFMEVEKAKIQMEKELKYSQLKALQSQVNPHFLFNVLNSISTLALIEKAPKTQEVICNLAEILRYTLKKVDKMVELETEINYVTAYLEIQKVRFGTRLEFYIDMEIECRKVKIPFMIIQPFVENAIIHGLELKEDGGSIKINIYKSGKSVVICIEDDGIGIENNMLELINSGKEEDYRKNTSSGIGINNIKQRMKYNYGDRYSINITSKINKGTEVKIILPQ</sequence>
<keyword evidence="7" id="KW-1185">Reference proteome</keyword>
<dbReference type="InterPro" id="IPR018771">
    <property type="entry name" value="PocR_dom"/>
</dbReference>
<dbReference type="PANTHER" id="PTHR34220:SF7">
    <property type="entry name" value="SENSOR HISTIDINE KINASE YPDA"/>
    <property type="match status" value="1"/>
</dbReference>